<evidence type="ECO:0000313" key="1">
    <source>
        <dbReference type="EMBL" id="CAE8627915.1"/>
    </source>
</evidence>
<dbReference type="Gene3D" id="2.40.50.140">
    <property type="entry name" value="Nucleic acid-binding proteins"/>
    <property type="match status" value="1"/>
</dbReference>
<evidence type="ECO:0000313" key="2">
    <source>
        <dbReference type="Proteomes" id="UP000654075"/>
    </source>
</evidence>
<proteinExistence type="predicted"/>
<dbReference type="Proteomes" id="UP000654075">
    <property type="component" value="Unassembled WGS sequence"/>
</dbReference>
<reference evidence="1" key="1">
    <citation type="submission" date="2021-02" db="EMBL/GenBank/DDBJ databases">
        <authorList>
            <person name="Dougan E. K."/>
            <person name="Rhodes N."/>
            <person name="Thang M."/>
            <person name="Chan C."/>
        </authorList>
    </citation>
    <scope>NUCLEOTIDE SEQUENCE</scope>
</reference>
<dbReference type="InterPro" id="IPR012340">
    <property type="entry name" value="NA-bd_OB-fold"/>
</dbReference>
<organism evidence="1 2">
    <name type="scientific">Polarella glacialis</name>
    <name type="common">Dinoflagellate</name>
    <dbReference type="NCBI Taxonomy" id="89957"/>
    <lineage>
        <taxon>Eukaryota</taxon>
        <taxon>Sar</taxon>
        <taxon>Alveolata</taxon>
        <taxon>Dinophyceae</taxon>
        <taxon>Suessiales</taxon>
        <taxon>Suessiaceae</taxon>
        <taxon>Polarella</taxon>
    </lineage>
</organism>
<dbReference type="OrthoDB" id="1751331at2759"/>
<gene>
    <name evidence="1" type="ORF">PGLA1383_LOCUS44630</name>
</gene>
<accession>A0A813GSA5</accession>
<sequence length="413" mass="45145">MASGQVMFFVFLPNGDSLDVEVSSSGTAFELRQPVFAVISRDTDVKKLLQETAEQLLEGDDVAFTEVDHFRKGQLPETLGLTGKSGALLVPSLDATPILKAAGAGSFDRMTVEVNSDAFTRGFGVMLEVSPLVKGSEMQPQHRNYSYNSDPRTCQNYIKFHPGMGGGGLRVEGSGGWDNQANGFTSATWTASRQKFHTLHVALNASDENFMRTEGTNAGEACEKPWANQLTDGQYLPAVSAWLDMGDEGLWDASGDTGDLTVDLTLWGERALGQFEAGTVIFAKSLRVGEYQQQKNLTGQMQMEISPDRDDAFALKALFDERQKTRLLGSAAFKRASRGGTGARQFLQANNSNYNNYNSSSTGVIPITRISDFQQNHQKGVRIDGKLIRGQPIDIGAVTFTSLPCRMYKGVYW</sequence>
<keyword evidence="2" id="KW-1185">Reference proteome</keyword>
<dbReference type="EMBL" id="CAJNNV010029287">
    <property type="protein sequence ID" value="CAE8627915.1"/>
    <property type="molecule type" value="Genomic_DNA"/>
</dbReference>
<protein>
    <submittedName>
        <fullName evidence="1">Uncharacterized protein</fullName>
    </submittedName>
</protein>
<dbReference type="AlphaFoldDB" id="A0A813GSA5"/>
<comment type="caution">
    <text evidence="1">The sequence shown here is derived from an EMBL/GenBank/DDBJ whole genome shotgun (WGS) entry which is preliminary data.</text>
</comment>
<name>A0A813GSA5_POLGL</name>